<organism evidence="2 3">
    <name type="scientific">Microvenator marinus</name>
    <dbReference type="NCBI Taxonomy" id="2600177"/>
    <lineage>
        <taxon>Bacteria</taxon>
        <taxon>Deltaproteobacteria</taxon>
        <taxon>Bradymonadales</taxon>
        <taxon>Microvenatoraceae</taxon>
        <taxon>Microvenator</taxon>
    </lineage>
</organism>
<feature type="signal peptide" evidence="1">
    <location>
        <begin position="1"/>
        <end position="22"/>
    </location>
</feature>
<name>A0A5B8XWW5_9DELT</name>
<evidence type="ECO:0000313" key="3">
    <source>
        <dbReference type="Proteomes" id="UP000321595"/>
    </source>
</evidence>
<dbReference type="EMBL" id="CP042467">
    <property type="protein sequence ID" value="QED29647.1"/>
    <property type="molecule type" value="Genomic_DNA"/>
</dbReference>
<evidence type="ECO:0000313" key="2">
    <source>
        <dbReference type="EMBL" id="QED29647.1"/>
    </source>
</evidence>
<dbReference type="KEGG" id="bbae:FRD01_20885"/>
<proteinExistence type="predicted"/>
<accession>A0A5B8XWW5</accession>
<reference evidence="2 3" key="1">
    <citation type="submission" date="2019-08" db="EMBL/GenBank/DDBJ databases">
        <authorList>
            <person name="Liang Q."/>
        </authorList>
    </citation>
    <scope>NUCLEOTIDE SEQUENCE [LARGE SCALE GENOMIC DNA]</scope>
    <source>
        <strain evidence="2 3">V1718</strain>
    </source>
</reference>
<evidence type="ECO:0000256" key="1">
    <source>
        <dbReference type="SAM" id="SignalP"/>
    </source>
</evidence>
<keyword evidence="1" id="KW-0732">Signal</keyword>
<protein>
    <submittedName>
        <fullName evidence="2">Uncharacterized protein</fullName>
    </submittedName>
</protein>
<dbReference type="PROSITE" id="PS51257">
    <property type="entry name" value="PROKAR_LIPOPROTEIN"/>
    <property type="match status" value="1"/>
</dbReference>
<dbReference type="OrthoDB" id="5526057at2"/>
<dbReference type="Proteomes" id="UP000321595">
    <property type="component" value="Chromosome"/>
</dbReference>
<dbReference type="AlphaFoldDB" id="A0A5B8XWW5"/>
<keyword evidence="3" id="KW-1185">Reference proteome</keyword>
<dbReference type="RefSeq" id="WP_146962880.1">
    <property type="nucleotide sequence ID" value="NZ_CP042467.1"/>
</dbReference>
<gene>
    <name evidence="2" type="ORF">FRD01_20885</name>
</gene>
<feature type="chain" id="PRO_5022661983" evidence="1">
    <location>
        <begin position="23"/>
        <end position="266"/>
    </location>
</feature>
<sequence>MNSAKRLLGVIFVGLASTALFIACGESADSCLTDTDCQTGFVCEDELCIQECVTAADCPAFDECVPRPSGSAGSICVEGEAPATNNNTTTDPNNTIPGEDPLYVVMIRDTTTGAAGCEISDPGSDLASVGLETFGGDVLGYFAAEFFEAGDEPNGNDYPDILINLDGDAPSFGLACPESFAAENVSALGCGGYVIGNFLDDAGTPVILDSSAAQVRVVEYGPNCAGSADDSLEVVLCTDTAAALSGNIASCTDVIGSGSGDVIGVL</sequence>